<dbReference type="Gene3D" id="3.30.1380.10">
    <property type="match status" value="1"/>
</dbReference>
<accession>A0ABN4IA34</accession>
<name>A0ABN4IA34_9BURK</name>
<feature type="domain" description="Peptidase M15C" evidence="1">
    <location>
        <begin position="121"/>
        <end position="202"/>
    </location>
</feature>
<organism evidence="2 3">
    <name type="scientific">Herbaspirillum hiltneri N3</name>
    <dbReference type="NCBI Taxonomy" id="1262470"/>
    <lineage>
        <taxon>Bacteria</taxon>
        <taxon>Pseudomonadati</taxon>
        <taxon>Pseudomonadota</taxon>
        <taxon>Betaproteobacteria</taxon>
        <taxon>Burkholderiales</taxon>
        <taxon>Oxalobacteraceae</taxon>
        <taxon>Herbaspirillum</taxon>
    </lineage>
</organism>
<sequence length="258" mass="28143">MITLWGLAASGIAVAGVTQLTSRQCAAMQENQVVSAANPVPCERLALVTFSYRDFQGELHDDGSMVVLDAVAPQVQAIFAELLERNFPLQRAQPMEVYRGDDEASMDHNNSSAFNGRPITGGGAWSKHAYGVAIDINPLQNPYIGKDAAGQVMVLPPAASAYVSREARLGMAEQVLDVFFRHGFLIWGGYWKQPIDYQHFEIGSRDFIARLVALPKDAARAEFASYAQGYGACMQRSDIVAMPSPVMRRKACAGLSKR</sequence>
<evidence type="ECO:0000259" key="1">
    <source>
        <dbReference type="Pfam" id="PF13539"/>
    </source>
</evidence>
<proteinExistence type="predicted"/>
<gene>
    <name evidence="2" type="ORF">F506_14280</name>
</gene>
<dbReference type="InterPro" id="IPR009045">
    <property type="entry name" value="Zn_M74/Hedgehog-like"/>
</dbReference>
<evidence type="ECO:0000313" key="2">
    <source>
        <dbReference type="EMBL" id="AKZ65386.1"/>
    </source>
</evidence>
<evidence type="ECO:0000313" key="3">
    <source>
        <dbReference type="Proteomes" id="UP000063429"/>
    </source>
</evidence>
<dbReference type="InterPro" id="IPR039561">
    <property type="entry name" value="Peptidase_M15C"/>
</dbReference>
<reference evidence="3" key="1">
    <citation type="journal article" date="2015" name="Genome Announc.">
        <title>Complete Genome Sequence of Herbaspirillum hiltneri N3 (DSM 17495), Isolated from Surface-Sterilized Wheat Roots.</title>
        <authorList>
            <person name="Guizelini D."/>
            <person name="Saizaki P.M."/>
            <person name="Coimbra N.A."/>
            <person name="Weiss V.A."/>
            <person name="Faoro H."/>
            <person name="Sfeir M.Z."/>
            <person name="Baura V.A."/>
            <person name="Monteiro R.A."/>
            <person name="Chubatsu L.S."/>
            <person name="Souza E.M."/>
            <person name="Cruz L.M."/>
            <person name="Pedrosa F.O."/>
            <person name="Raittz R.T."/>
            <person name="Marchaukoski J.N."/>
            <person name="Steffens M.B."/>
        </authorList>
    </citation>
    <scope>NUCLEOTIDE SEQUENCE [LARGE SCALE GENOMIC DNA]</scope>
    <source>
        <strain evidence="3">N3</strain>
    </source>
</reference>
<dbReference type="SUPFAM" id="SSF55166">
    <property type="entry name" value="Hedgehog/DD-peptidase"/>
    <property type="match status" value="1"/>
</dbReference>
<dbReference type="EMBL" id="CP011409">
    <property type="protein sequence ID" value="AKZ65386.1"/>
    <property type="molecule type" value="Genomic_DNA"/>
</dbReference>
<dbReference type="Pfam" id="PF13539">
    <property type="entry name" value="Peptidase_M15_4"/>
    <property type="match status" value="1"/>
</dbReference>
<keyword evidence="3" id="KW-1185">Reference proteome</keyword>
<protein>
    <recommendedName>
        <fullName evidence="1">Peptidase M15C domain-containing protein</fullName>
    </recommendedName>
</protein>
<dbReference type="Proteomes" id="UP000063429">
    <property type="component" value="Chromosome"/>
</dbReference>